<dbReference type="PANTHER" id="PTHR43157:SF31">
    <property type="entry name" value="PHOSPHATIDYLINOSITOL-GLYCAN BIOSYNTHESIS CLASS F PROTEIN"/>
    <property type="match status" value="1"/>
</dbReference>
<dbReference type="InterPro" id="IPR002347">
    <property type="entry name" value="SDR_fam"/>
</dbReference>
<accession>A0AAD7MH62</accession>
<dbReference type="SUPFAM" id="SSF51735">
    <property type="entry name" value="NAD(P)-binding Rossmann-fold domains"/>
    <property type="match status" value="1"/>
</dbReference>
<organism evidence="2 3">
    <name type="scientific">Mycena metata</name>
    <dbReference type="NCBI Taxonomy" id="1033252"/>
    <lineage>
        <taxon>Eukaryota</taxon>
        <taxon>Fungi</taxon>
        <taxon>Dikarya</taxon>
        <taxon>Basidiomycota</taxon>
        <taxon>Agaricomycotina</taxon>
        <taxon>Agaricomycetes</taxon>
        <taxon>Agaricomycetidae</taxon>
        <taxon>Agaricales</taxon>
        <taxon>Marasmiineae</taxon>
        <taxon>Mycenaceae</taxon>
        <taxon>Mycena</taxon>
    </lineage>
</organism>
<sequence length="331" mass="35825">MPILQPSVPELPASLSFAGKTAIVTGANSGLGWASIIHLAQRHISTLILAVRTRKTGEATKAALLADPAVRDLPTQPIILIYELDLSRPSSVASFASKILADIPTLNILLLNAGIGNLAWVTTPETQTEQMFQINFLSNALLAVRLLPLLRASAQKSSTTSYLCIVGSRMIPLHSYTKNPIPETSSVFAFVNDPAHFKRFSRYPDTKVLVTMIIRELAKRTDAAEVTVNSVCPGMVKTNIDTKQPLWVKVPASLIQAIRGRTAEVGARSLVNAVSAGPETHGQMLGDFEVWGNTFLDTDQGKKMEEKVWKETLAAADTFAPGSVEEANLRD</sequence>
<dbReference type="Gene3D" id="3.40.50.720">
    <property type="entry name" value="NAD(P)-binding Rossmann-like Domain"/>
    <property type="match status" value="1"/>
</dbReference>
<dbReference type="PRINTS" id="PR00081">
    <property type="entry name" value="GDHRDH"/>
</dbReference>
<dbReference type="GO" id="GO:0016491">
    <property type="term" value="F:oxidoreductase activity"/>
    <property type="evidence" value="ECO:0007669"/>
    <property type="project" value="UniProtKB-KW"/>
</dbReference>
<evidence type="ECO:0008006" key="4">
    <source>
        <dbReference type="Google" id="ProtNLM"/>
    </source>
</evidence>
<protein>
    <recommendedName>
        <fullName evidence="4">Short-chain dehydrogenase/reductase family protein</fullName>
    </recommendedName>
</protein>
<comment type="caution">
    <text evidence="2">The sequence shown here is derived from an EMBL/GenBank/DDBJ whole genome shotgun (WGS) entry which is preliminary data.</text>
</comment>
<gene>
    <name evidence="2" type="ORF">B0H16DRAFT_1678265</name>
</gene>
<dbReference type="InterPro" id="IPR036291">
    <property type="entry name" value="NAD(P)-bd_dom_sf"/>
</dbReference>
<evidence type="ECO:0000313" key="2">
    <source>
        <dbReference type="EMBL" id="KAJ7717218.1"/>
    </source>
</evidence>
<keyword evidence="3" id="KW-1185">Reference proteome</keyword>
<name>A0AAD7MH62_9AGAR</name>
<dbReference type="PANTHER" id="PTHR43157">
    <property type="entry name" value="PHOSPHATIDYLINOSITOL-GLYCAN BIOSYNTHESIS CLASS F PROTEIN-RELATED"/>
    <property type="match status" value="1"/>
</dbReference>
<evidence type="ECO:0000256" key="1">
    <source>
        <dbReference type="ARBA" id="ARBA00023002"/>
    </source>
</evidence>
<proteinExistence type="predicted"/>
<evidence type="ECO:0000313" key="3">
    <source>
        <dbReference type="Proteomes" id="UP001215598"/>
    </source>
</evidence>
<reference evidence="2" key="1">
    <citation type="submission" date="2023-03" db="EMBL/GenBank/DDBJ databases">
        <title>Massive genome expansion in bonnet fungi (Mycena s.s.) driven by repeated elements and novel gene families across ecological guilds.</title>
        <authorList>
            <consortium name="Lawrence Berkeley National Laboratory"/>
            <person name="Harder C.B."/>
            <person name="Miyauchi S."/>
            <person name="Viragh M."/>
            <person name="Kuo A."/>
            <person name="Thoen E."/>
            <person name="Andreopoulos B."/>
            <person name="Lu D."/>
            <person name="Skrede I."/>
            <person name="Drula E."/>
            <person name="Henrissat B."/>
            <person name="Morin E."/>
            <person name="Kohler A."/>
            <person name="Barry K."/>
            <person name="LaButti K."/>
            <person name="Morin E."/>
            <person name="Salamov A."/>
            <person name="Lipzen A."/>
            <person name="Mereny Z."/>
            <person name="Hegedus B."/>
            <person name="Baldrian P."/>
            <person name="Stursova M."/>
            <person name="Weitz H."/>
            <person name="Taylor A."/>
            <person name="Grigoriev I.V."/>
            <person name="Nagy L.G."/>
            <person name="Martin F."/>
            <person name="Kauserud H."/>
        </authorList>
    </citation>
    <scope>NUCLEOTIDE SEQUENCE</scope>
    <source>
        <strain evidence="2">CBHHK182m</strain>
    </source>
</reference>
<dbReference type="AlphaFoldDB" id="A0AAD7MH62"/>
<keyword evidence="1" id="KW-0560">Oxidoreductase</keyword>
<dbReference type="Pfam" id="PF00106">
    <property type="entry name" value="adh_short"/>
    <property type="match status" value="2"/>
</dbReference>
<dbReference type="Proteomes" id="UP001215598">
    <property type="component" value="Unassembled WGS sequence"/>
</dbReference>
<dbReference type="EMBL" id="JARKIB010000280">
    <property type="protein sequence ID" value="KAJ7717218.1"/>
    <property type="molecule type" value="Genomic_DNA"/>
</dbReference>